<dbReference type="EMBL" id="QGNW01000061">
    <property type="protein sequence ID" value="RVX04489.1"/>
    <property type="molecule type" value="Genomic_DNA"/>
</dbReference>
<proteinExistence type="predicted"/>
<organism evidence="1 2">
    <name type="scientific">Vitis vinifera</name>
    <name type="common">Grape</name>
    <dbReference type="NCBI Taxonomy" id="29760"/>
    <lineage>
        <taxon>Eukaryota</taxon>
        <taxon>Viridiplantae</taxon>
        <taxon>Streptophyta</taxon>
        <taxon>Embryophyta</taxon>
        <taxon>Tracheophyta</taxon>
        <taxon>Spermatophyta</taxon>
        <taxon>Magnoliopsida</taxon>
        <taxon>eudicotyledons</taxon>
        <taxon>Gunneridae</taxon>
        <taxon>Pentapetalae</taxon>
        <taxon>rosids</taxon>
        <taxon>Vitales</taxon>
        <taxon>Vitaceae</taxon>
        <taxon>Viteae</taxon>
        <taxon>Vitis</taxon>
    </lineage>
</organism>
<gene>
    <name evidence="1" type="ORF">CK203_018466</name>
</gene>
<name>A0A438J6A1_VITVI</name>
<accession>A0A438J6A1</accession>
<comment type="caution">
    <text evidence="1">The sequence shown here is derived from an EMBL/GenBank/DDBJ whole genome shotgun (WGS) entry which is preliminary data.</text>
</comment>
<sequence length="327" mass="36804">MPVAALWVLMRTRWNVKICSGPESLSSYGRRLLIGSMRCNLLGVVGEEGERMRLLSAKEGKDIASILTGTTAGGKTLISFPRRRLHDRCTSFPSSTTSPSQGVDLCTSLPTAPTTTMKLLADIALLDEVLKFQGTFLSSCFSWGEGPSSFTTSFWVPNSSTLGEDHRRPTLCLKRWEKGVIKARANVVKGPLSMVLQDGSEVVFPENVSFEDDMPFNKKLSNFKDFNRFLGMLVEGELKMLDCTVNYGEPVFANRRSDGNKWELILDNRVLELLELERGVFTISSCFRNVEDDFVWVFTNVYEPVLLRAKEEFWEELDAIKGLWDDL</sequence>
<dbReference type="AlphaFoldDB" id="A0A438J6A1"/>
<protein>
    <submittedName>
        <fullName evidence="1">Uncharacterized protein</fullName>
    </submittedName>
</protein>
<dbReference type="Proteomes" id="UP000288805">
    <property type="component" value="Unassembled WGS sequence"/>
</dbReference>
<reference evidence="1 2" key="1">
    <citation type="journal article" date="2018" name="PLoS Genet.">
        <title>Population sequencing reveals clonal diversity and ancestral inbreeding in the grapevine cultivar Chardonnay.</title>
        <authorList>
            <person name="Roach M.J."/>
            <person name="Johnson D.L."/>
            <person name="Bohlmann J."/>
            <person name="van Vuuren H.J."/>
            <person name="Jones S.J."/>
            <person name="Pretorius I.S."/>
            <person name="Schmidt S.A."/>
            <person name="Borneman A.R."/>
        </authorList>
    </citation>
    <scope>NUCLEOTIDE SEQUENCE [LARGE SCALE GENOMIC DNA]</scope>
    <source>
        <strain evidence="2">cv. Chardonnay</strain>
        <tissue evidence="1">Leaf</tissue>
    </source>
</reference>
<evidence type="ECO:0000313" key="1">
    <source>
        <dbReference type="EMBL" id="RVX04489.1"/>
    </source>
</evidence>
<evidence type="ECO:0000313" key="2">
    <source>
        <dbReference type="Proteomes" id="UP000288805"/>
    </source>
</evidence>